<protein>
    <submittedName>
        <fullName evidence="1">Uncharacterized protein</fullName>
    </submittedName>
</protein>
<comment type="caution">
    <text evidence="1">The sequence shown here is derived from an EMBL/GenBank/DDBJ whole genome shotgun (WGS) entry which is preliminary data.</text>
</comment>
<reference evidence="1 2" key="1">
    <citation type="journal article" date="2021" name="Nat. Plants">
        <title>The Taxus genome provides insights into paclitaxel biosynthesis.</title>
        <authorList>
            <person name="Xiong X."/>
            <person name="Gou J."/>
            <person name="Liao Q."/>
            <person name="Li Y."/>
            <person name="Zhou Q."/>
            <person name="Bi G."/>
            <person name="Li C."/>
            <person name="Du R."/>
            <person name="Wang X."/>
            <person name="Sun T."/>
            <person name="Guo L."/>
            <person name="Liang H."/>
            <person name="Lu P."/>
            <person name="Wu Y."/>
            <person name="Zhang Z."/>
            <person name="Ro D.K."/>
            <person name="Shang Y."/>
            <person name="Huang S."/>
            <person name="Yan J."/>
        </authorList>
    </citation>
    <scope>NUCLEOTIDE SEQUENCE [LARGE SCALE GENOMIC DNA]</scope>
    <source>
        <strain evidence="1">Ta-2019</strain>
    </source>
</reference>
<feature type="non-terminal residue" evidence="1">
    <location>
        <position position="56"/>
    </location>
</feature>
<evidence type="ECO:0000313" key="1">
    <source>
        <dbReference type="EMBL" id="KAH9296325.1"/>
    </source>
</evidence>
<accession>A0AA38C9D8</accession>
<dbReference type="Proteomes" id="UP000824469">
    <property type="component" value="Unassembled WGS sequence"/>
</dbReference>
<dbReference type="AlphaFoldDB" id="A0AA38C9D8"/>
<keyword evidence="2" id="KW-1185">Reference proteome</keyword>
<organism evidence="1 2">
    <name type="scientific">Taxus chinensis</name>
    <name type="common">Chinese yew</name>
    <name type="synonym">Taxus wallichiana var. chinensis</name>
    <dbReference type="NCBI Taxonomy" id="29808"/>
    <lineage>
        <taxon>Eukaryota</taxon>
        <taxon>Viridiplantae</taxon>
        <taxon>Streptophyta</taxon>
        <taxon>Embryophyta</taxon>
        <taxon>Tracheophyta</taxon>
        <taxon>Spermatophyta</taxon>
        <taxon>Pinopsida</taxon>
        <taxon>Pinidae</taxon>
        <taxon>Conifers II</taxon>
        <taxon>Cupressales</taxon>
        <taxon>Taxaceae</taxon>
        <taxon>Taxus</taxon>
    </lineage>
</organism>
<proteinExistence type="predicted"/>
<feature type="non-terminal residue" evidence="1">
    <location>
        <position position="1"/>
    </location>
</feature>
<gene>
    <name evidence="1" type="ORF">KI387_039913</name>
</gene>
<evidence type="ECO:0000313" key="2">
    <source>
        <dbReference type="Proteomes" id="UP000824469"/>
    </source>
</evidence>
<name>A0AA38C9D8_TAXCH</name>
<dbReference type="EMBL" id="JAHRHJ020000011">
    <property type="protein sequence ID" value="KAH9296325.1"/>
    <property type="molecule type" value="Genomic_DNA"/>
</dbReference>
<sequence>KVTWEIDTEDVVDHYSCIPEEGEVYGIIKLFIDYQHQMAMWEEEYKGKTKQEKYDA</sequence>